<reference evidence="7" key="1">
    <citation type="journal article" date="2019" name="Int. J. Syst. Evol. Microbiol.">
        <title>The Global Catalogue of Microorganisms (GCM) 10K type strain sequencing project: providing services to taxonomists for standard genome sequencing and annotation.</title>
        <authorList>
            <consortium name="The Broad Institute Genomics Platform"/>
            <consortium name="The Broad Institute Genome Sequencing Center for Infectious Disease"/>
            <person name="Wu L."/>
            <person name="Ma J."/>
        </authorList>
    </citation>
    <scope>NUCLEOTIDE SEQUENCE [LARGE SCALE GENOMIC DNA]</scope>
    <source>
        <strain evidence="7">NBRC 112416</strain>
    </source>
</reference>
<comment type="caution">
    <text evidence="6">The sequence shown here is derived from an EMBL/GenBank/DDBJ whole genome shotgun (WGS) entry which is preliminary data.</text>
</comment>
<feature type="region of interest" description="Disordered" evidence="4">
    <location>
        <begin position="307"/>
        <end position="344"/>
    </location>
</feature>
<keyword evidence="7" id="KW-1185">Reference proteome</keyword>
<dbReference type="InterPro" id="IPR032783">
    <property type="entry name" value="AraC_lig"/>
</dbReference>
<evidence type="ECO:0000256" key="2">
    <source>
        <dbReference type="ARBA" id="ARBA00023125"/>
    </source>
</evidence>
<sequence>MDVLSDVLASVRLTGAIFFDSTFHADFVAESPKASIIAANVMPTSQYVFYFHTLLEGTCFAELTDGSMDPIRLEAGDIVAFPMDDGHALCSTVGLRAAPDLAIFIHPVDRQLPYVINSGSGSEGCRFVCGYLGCDIEPYNPFLESLPRMLHGRGIANQAWLTQLIHYAVSQTERHQAGGETILAKLAELLFVEVIRQYVEELPAESRSWLSGLRDPHIGRALRLIHGQPAVEWTLEGMARQIGLSRSVFAERFNHYVGVSPMQYLTRWRMQLAGRRLEMAGVSVAQVSAEIGYESEAAFNRAFKKATGVPPGQWRRRHSSRLQGTAYPEAPLASSSLPEAAAQP</sequence>
<evidence type="ECO:0000313" key="6">
    <source>
        <dbReference type="EMBL" id="GLQ57145.1"/>
    </source>
</evidence>
<keyword evidence="1" id="KW-0805">Transcription regulation</keyword>
<protein>
    <submittedName>
        <fullName evidence="6">AraC family transcriptional regulator</fullName>
    </submittedName>
</protein>
<evidence type="ECO:0000256" key="4">
    <source>
        <dbReference type="SAM" id="MobiDB-lite"/>
    </source>
</evidence>
<dbReference type="PRINTS" id="PR00032">
    <property type="entry name" value="HTHARAC"/>
</dbReference>
<accession>A0ABQ5WCA7</accession>
<dbReference type="PANTHER" id="PTHR46796:SF7">
    <property type="entry name" value="ARAC FAMILY TRANSCRIPTIONAL REGULATOR"/>
    <property type="match status" value="1"/>
</dbReference>
<keyword evidence="2" id="KW-0238">DNA-binding</keyword>
<name>A0ABQ5WCA7_9HYPH</name>
<dbReference type="EMBL" id="BSNS01000022">
    <property type="protein sequence ID" value="GLQ57145.1"/>
    <property type="molecule type" value="Genomic_DNA"/>
</dbReference>
<dbReference type="Pfam" id="PF12833">
    <property type="entry name" value="HTH_18"/>
    <property type="match status" value="1"/>
</dbReference>
<keyword evidence="3" id="KW-0804">Transcription</keyword>
<organism evidence="6 7">
    <name type="scientific">Devosia nitrariae</name>
    <dbReference type="NCBI Taxonomy" id="2071872"/>
    <lineage>
        <taxon>Bacteria</taxon>
        <taxon>Pseudomonadati</taxon>
        <taxon>Pseudomonadota</taxon>
        <taxon>Alphaproteobacteria</taxon>
        <taxon>Hyphomicrobiales</taxon>
        <taxon>Devosiaceae</taxon>
        <taxon>Devosia</taxon>
    </lineage>
</organism>
<dbReference type="InterPro" id="IPR018060">
    <property type="entry name" value="HTH_AraC"/>
</dbReference>
<feature type="domain" description="HTH araC/xylS-type" evidence="5">
    <location>
        <begin position="219"/>
        <end position="317"/>
    </location>
</feature>
<dbReference type="RefSeq" id="WP_284342517.1">
    <property type="nucleotide sequence ID" value="NZ_BSNS01000022.1"/>
</dbReference>
<feature type="compositionally biased region" description="Low complexity" evidence="4">
    <location>
        <begin position="328"/>
        <end position="344"/>
    </location>
</feature>
<proteinExistence type="predicted"/>
<dbReference type="InterPro" id="IPR050204">
    <property type="entry name" value="AraC_XylS_family_regulators"/>
</dbReference>
<gene>
    <name evidence="6" type="ORF">GCM10010862_44040</name>
</gene>
<dbReference type="SMART" id="SM00342">
    <property type="entry name" value="HTH_ARAC"/>
    <property type="match status" value="1"/>
</dbReference>
<evidence type="ECO:0000259" key="5">
    <source>
        <dbReference type="PROSITE" id="PS01124"/>
    </source>
</evidence>
<dbReference type="InterPro" id="IPR009057">
    <property type="entry name" value="Homeodomain-like_sf"/>
</dbReference>
<dbReference type="Proteomes" id="UP001156691">
    <property type="component" value="Unassembled WGS sequence"/>
</dbReference>
<dbReference type="PROSITE" id="PS01124">
    <property type="entry name" value="HTH_ARAC_FAMILY_2"/>
    <property type="match status" value="1"/>
</dbReference>
<evidence type="ECO:0000256" key="1">
    <source>
        <dbReference type="ARBA" id="ARBA00023015"/>
    </source>
</evidence>
<evidence type="ECO:0000256" key="3">
    <source>
        <dbReference type="ARBA" id="ARBA00023163"/>
    </source>
</evidence>
<dbReference type="Gene3D" id="1.10.10.60">
    <property type="entry name" value="Homeodomain-like"/>
    <property type="match status" value="2"/>
</dbReference>
<dbReference type="SUPFAM" id="SSF46689">
    <property type="entry name" value="Homeodomain-like"/>
    <property type="match status" value="2"/>
</dbReference>
<dbReference type="PANTHER" id="PTHR46796">
    <property type="entry name" value="HTH-TYPE TRANSCRIPTIONAL ACTIVATOR RHAS-RELATED"/>
    <property type="match status" value="1"/>
</dbReference>
<dbReference type="Pfam" id="PF12852">
    <property type="entry name" value="Cupin_6"/>
    <property type="match status" value="1"/>
</dbReference>
<dbReference type="InterPro" id="IPR020449">
    <property type="entry name" value="Tscrpt_reg_AraC-type_HTH"/>
</dbReference>
<evidence type="ECO:0000313" key="7">
    <source>
        <dbReference type="Proteomes" id="UP001156691"/>
    </source>
</evidence>